<evidence type="ECO:0000313" key="2">
    <source>
        <dbReference type="Proteomes" id="UP000232638"/>
    </source>
</evidence>
<keyword evidence="2" id="KW-1185">Reference proteome</keyword>
<sequence length="87" mass="9207">MTANPGAYGFTDTTHSCLYSGAWSPTDTTCTGYLYFDNVHPTTAAHRLLAAQFAAAAPAPETYALILRGLAVIGGSMGRGRRHYGQP</sequence>
<reference evidence="1 2" key="1">
    <citation type="submission" date="2017-03" db="EMBL/GenBank/DDBJ databases">
        <title>Complete genome sequence of Candidatus 'Thiodictyon syntrophicum' sp. nov. strain Cad16T, a photolithoautotroph purple sulfur bacterium isolated from an alpine meromictic lake.</title>
        <authorList>
            <person name="Luedin S.M."/>
            <person name="Pothier J.F."/>
            <person name="Danza F."/>
            <person name="Storelli N."/>
            <person name="Wittwer M."/>
            <person name="Tonolla M."/>
        </authorList>
    </citation>
    <scope>NUCLEOTIDE SEQUENCE [LARGE SCALE GENOMIC DNA]</scope>
    <source>
        <strain evidence="1 2">Cad16T</strain>
    </source>
</reference>
<dbReference type="RefSeq" id="WP_100921299.1">
    <property type="nucleotide sequence ID" value="NZ_CP020370.1"/>
</dbReference>
<protein>
    <submittedName>
        <fullName evidence="1">Uncharacterized protein</fullName>
    </submittedName>
</protein>
<dbReference type="Gene3D" id="3.40.50.1110">
    <property type="entry name" value="SGNH hydrolase"/>
    <property type="match status" value="1"/>
</dbReference>
<dbReference type="EMBL" id="CP020370">
    <property type="protein sequence ID" value="AUB83614.1"/>
    <property type="molecule type" value="Genomic_DNA"/>
</dbReference>
<accession>A0A2K8UDE3</accession>
<organism evidence="1 2">
    <name type="scientific">Candidatus Thiodictyon syntrophicum</name>
    <dbReference type="NCBI Taxonomy" id="1166950"/>
    <lineage>
        <taxon>Bacteria</taxon>
        <taxon>Pseudomonadati</taxon>
        <taxon>Pseudomonadota</taxon>
        <taxon>Gammaproteobacteria</taxon>
        <taxon>Chromatiales</taxon>
        <taxon>Chromatiaceae</taxon>
        <taxon>Thiodictyon</taxon>
    </lineage>
</organism>
<dbReference type="KEGG" id="tsy:THSYN_23470"/>
<dbReference type="Proteomes" id="UP000232638">
    <property type="component" value="Chromosome"/>
</dbReference>
<proteinExistence type="predicted"/>
<dbReference type="GO" id="GO:0016788">
    <property type="term" value="F:hydrolase activity, acting on ester bonds"/>
    <property type="evidence" value="ECO:0007669"/>
    <property type="project" value="UniProtKB-ARBA"/>
</dbReference>
<dbReference type="InterPro" id="IPR036514">
    <property type="entry name" value="SGNH_hydro_sf"/>
</dbReference>
<evidence type="ECO:0000313" key="1">
    <source>
        <dbReference type="EMBL" id="AUB83614.1"/>
    </source>
</evidence>
<gene>
    <name evidence="1" type="ORF">THSYN_23470</name>
</gene>
<dbReference type="AlphaFoldDB" id="A0A2K8UDE3"/>
<name>A0A2K8UDE3_9GAMM</name>